<dbReference type="GO" id="GO:0006235">
    <property type="term" value="P:dTTP biosynthetic process"/>
    <property type="evidence" value="ECO:0007669"/>
    <property type="project" value="TreeGrafter"/>
</dbReference>
<evidence type="ECO:0000313" key="12">
    <source>
        <dbReference type="Proteomes" id="UP000310200"/>
    </source>
</evidence>
<evidence type="ECO:0000256" key="7">
    <source>
        <dbReference type="ARBA" id="ARBA00022741"/>
    </source>
</evidence>
<dbReference type="InterPro" id="IPR027417">
    <property type="entry name" value="P-loop_NTPase"/>
</dbReference>
<comment type="caution">
    <text evidence="11">The sequence shown here is derived from an EMBL/GenBank/DDBJ whole genome shotgun (WGS) entry which is preliminary data.</text>
</comment>
<dbReference type="FunFam" id="3.40.50.300:FF:000679">
    <property type="entry name" value="Thymidylate kinase"/>
    <property type="match status" value="1"/>
</dbReference>
<comment type="pathway">
    <text evidence="1">Pyrimidine metabolism; dTTP biosynthesis.</text>
</comment>
<dbReference type="GO" id="GO:0006227">
    <property type="term" value="P:dUDP biosynthetic process"/>
    <property type="evidence" value="ECO:0007669"/>
    <property type="project" value="TreeGrafter"/>
</dbReference>
<dbReference type="STRING" id="300112.A0A4S2L9X8"/>
<dbReference type="EMBL" id="QBLH01000200">
    <property type="protein sequence ID" value="TGZ57137.1"/>
    <property type="molecule type" value="Genomic_DNA"/>
</dbReference>
<evidence type="ECO:0000313" key="11">
    <source>
        <dbReference type="EMBL" id="TGZ57137.1"/>
    </source>
</evidence>
<name>A0A4S2L9X8_9HYME</name>
<dbReference type="GO" id="GO:0005829">
    <property type="term" value="C:cytosol"/>
    <property type="evidence" value="ECO:0007669"/>
    <property type="project" value="TreeGrafter"/>
</dbReference>
<dbReference type="PANTHER" id="PTHR10344">
    <property type="entry name" value="THYMIDYLATE KINASE"/>
    <property type="match status" value="1"/>
</dbReference>
<dbReference type="SUPFAM" id="SSF52540">
    <property type="entry name" value="P-loop containing nucleoside triphosphate hydrolases"/>
    <property type="match status" value="1"/>
</dbReference>
<dbReference type="GO" id="GO:0005739">
    <property type="term" value="C:mitochondrion"/>
    <property type="evidence" value="ECO:0007669"/>
    <property type="project" value="TreeGrafter"/>
</dbReference>
<dbReference type="PROSITE" id="PS01331">
    <property type="entry name" value="THYMIDYLATE_KINASE"/>
    <property type="match status" value="1"/>
</dbReference>
<dbReference type="PANTHER" id="PTHR10344:SF1">
    <property type="entry name" value="THYMIDYLATE KINASE"/>
    <property type="match status" value="1"/>
</dbReference>
<sequence length="666" mass="74435">MLNMKQLSSGKYLHPFQPLDGCSAQMFESPRLTVRSSKGKWGLWGTKTKTILYIFGIVSRRLLEGCDRAGKSTQVKMLMNALNDLNILAKARAFPNRKTPVGTILNSFLSKEINVPPEAAHLLFSANRWECKEDMEKTLRSGVTLIMDRYAASGAVYTAANTSRSINWCQQADMGLPKPDCVVFLKVSKRQQELRSDWGKERFEHDEFQQRVDANYEKLKDDTWIVINADQDESAVHAEILQKTLSVIQEVQYRDIELLDGANIQPSTEVPTSIQELSDLRSKLILLNLEMIKNLEDQLSVSYQRKIQNISKGLSQDLVLQIQIELDQWKESIESEIKTNFQQCQKSLLGLMVKILLSVSHERLGLTDCVTPLSLFAETVVTIRAKSNGPKTNAVSYRLIQSESDLDLFRSGSPSLEELSRDSSALTERLFSDFCGKHPTFPPESVDSISSLGLARETTLTFGSFASESTADVSSNTCCNATLMSFAILSTSGPTIDRTLLNTRLFLHFSSLLAVLSSVQSRSVCVLDSSRLDIKLLQPALVDLRSFCVFCMKPLRIFTLLSNLGALKFINSLSATPFSSKTVALDPLMNVLASVGHLDEMEDVSLQRPQRRREIVGEKHVPNVAQFKISKRTDAIPVHQQQNPSTAARHTTIQSGQPFPEETVVY</sequence>
<dbReference type="EC" id="2.7.4.9" evidence="3"/>
<dbReference type="InterPro" id="IPR018094">
    <property type="entry name" value="Thymidylate_kinase"/>
</dbReference>
<evidence type="ECO:0000256" key="2">
    <source>
        <dbReference type="ARBA" id="ARBA00009776"/>
    </source>
</evidence>
<keyword evidence="7" id="KW-0547">Nucleotide-binding</keyword>
<dbReference type="GO" id="GO:0004798">
    <property type="term" value="F:dTMP kinase activity"/>
    <property type="evidence" value="ECO:0007669"/>
    <property type="project" value="UniProtKB-EC"/>
</dbReference>
<gene>
    <name evidence="11" type="ORF">DBV15_10568</name>
</gene>
<dbReference type="Pfam" id="PF02223">
    <property type="entry name" value="Thymidylate_kin"/>
    <property type="match status" value="1"/>
</dbReference>
<dbReference type="AlphaFoldDB" id="A0A4S2L9X8"/>
<keyword evidence="5" id="KW-0808">Transferase</keyword>
<reference evidence="11 12" key="1">
    <citation type="journal article" date="2019" name="Philos. Trans. R. Soc. Lond., B, Biol. Sci.">
        <title>Ant behaviour and brain gene expression of defending hosts depend on the ecological success of the intruding social parasite.</title>
        <authorList>
            <person name="Kaur R."/>
            <person name="Stoldt M."/>
            <person name="Jongepier E."/>
            <person name="Feldmeyer B."/>
            <person name="Menzel F."/>
            <person name="Bornberg-Bauer E."/>
            <person name="Foitzik S."/>
        </authorList>
    </citation>
    <scope>NUCLEOTIDE SEQUENCE [LARGE SCALE GENOMIC DNA]</scope>
    <source>
        <tissue evidence="11">Whole body</tissue>
    </source>
</reference>
<dbReference type="Gene3D" id="3.40.50.300">
    <property type="entry name" value="P-loop containing nucleotide triphosphate hydrolases"/>
    <property type="match status" value="1"/>
</dbReference>
<evidence type="ECO:0000259" key="10">
    <source>
        <dbReference type="Pfam" id="PF02223"/>
    </source>
</evidence>
<evidence type="ECO:0000256" key="6">
    <source>
        <dbReference type="ARBA" id="ARBA00022727"/>
    </source>
</evidence>
<accession>A0A4S2L9X8</accession>
<organism evidence="11 12">
    <name type="scientific">Temnothorax longispinosus</name>
    <dbReference type="NCBI Taxonomy" id="300112"/>
    <lineage>
        <taxon>Eukaryota</taxon>
        <taxon>Metazoa</taxon>
        <taxon>Ecdysozoa</taxon>
        <taxon>Arthropoda</taxon>
        <taxon>Hexapoda</taxon>
        <taxon>Insecta</taxon>
        <taxon>Pterygota</taxon>
        <taxon>Neoptera</taxon>
        <taxon>Endopterygota</taxon>
        <taxon>Hymenoptera</taxon>
        <taxon>Apocrita</taxon>
        <taxon>Aculeata</taxon>
        <taxon>Formicoidea</taxon>
        <taxon>Formicidae</taxon>
        <taxon>Myrmicinae</taxon>
        <taxon>Temnothorax</taxon>
    </lineage>
</organism>
<evidence type="ECO:0000256" key="1">
    <source>
        <dbReference type="ARBA" id="ARBA00004992"/>
    </source>
</evidence>
<dbReference type="NCBIfam" id="TIGR00041">
    <property type="entry name" value="DTMP_kinase"/>
    <property type="match status" value="1"/>
</dbReference>
<evidence type="ECO:0000256" key="5">
    <source>
        <dbReference type="ARBA" id="ARBA00022679"/>
    </source>
</evidence>
<dbReference type="Proteomes" id="UP000310200">
    <property type="component" value="Unassembled WGS sequence"/>
</dbReference>
<dbReference type="InterPro" id="IPR018095">
    <property type="entry name" value="Thymidylate_kin_CS"/>
</dbReference>
<evidence type="ECO:0000256" key="3">
    <source>
        <dbReference type="ARBA" id="ARBA00012980"/>
    </source>
</evidence>
<feature type="domain" description="Thymidylate kinase-like" evidence="10">
    <location>
        <begin position="63"/>
        <end position="240"/>
    </location>
</feature>
<keyword evidence="6" id="KW-0545">Nucleotide biosynthesis</keyword>
<keyword evidence="12" id="KW-1185">Reference proteome</keyword>
<dbReference type="CDD" id="cd01672">
    <property type="entry name" value="TMPK"/>
    <property type="match status" value="1"/>
</dbReference>
<proteinExistence type="inferred from homology"/>
<comment type="similarity">
    <text evidence="2">Belongs to the thymidylate kinase family.</text>
</comment>
<protein>
    <recommendedName>
        <fullName evidence="4">Thymidylate kinase</fullName>
        <ecNumber evidence="3">2.7.4.9</ecNumber>
    </recommendedName>
</protein>
<keyword evidence="8" id="KW-0418">Kinase</keyword>
<dbReference type="GO" id="GO:0005634">
    <property type="term" value="C:nucleus"/>
    <property type="evidence" value="ECO:0007669"/>
    <property type="project" value="TreeGrafter"/>
</dbReference>
<dbReference type="InterPro" id="IPR039430">
    <property type="entry name" value="Thymidylate_kin-like_dom"/>
</dbReference>
<dbReference type="GO" id="GO:0005524">
    <property type="term" value="F:ATP binding"/>
    <property type="evidence" value="ECO:0007669"/>
    <property type="project" value="UniProtKB-KW"/>
</dbReference>
<evidence type="ECO:0000256" key="8">
    <source>
        <dbReference type="ARBA" id="ARBA00022777"/>
    </source>
</evidence>
<evidence type="ECO:0000256" key="4">
    <source>
        <dbReference type="ARBA" id="ARBA00017144"/>
    </source>
</evidence>
<dbReference type="GO" id="GO:0006233">
    <property type="term" value="P:dTDP biosynthetic process"/>
    <property type="evidence" value="ECO:0007669"/>
    <property type="project" value="InterPro"/>
</dbReference>
<evidence type="ECO:0000256" key="9">
    <source>
        <dbReference type="ARBA" id="ARBA00022840"/>
    </source>
</evidence>
<keyword evidence="9" id="KW-0067">ATP-binding</keyword>
<dbReference type="GO" id="GO:0004550">
    <property type="term" value="F:nucleoside diphosphate kinase activity"/>
    <property type="evidence" value="ECO:0007669"/>
    <property type="project" value="TreeGrafter"/>
</dbReference>